<dbReference type="CDD" id="cd07989">
    <property type="entry name" value="LPLAT_AGPAT-like"/>
    <property type="match status" value="1"/>
</dbReference>
<keyword evidence="7" id="KW-0812">Transmembrane</keyword>
<dbReference type="Pfam" id="PF01553">
    <property type="entry name" value="Acyltransferase"/>
    <property type="match status" value="1"/>
</dbReference>
<feature type="region of interest" description="Disordered" evidence="6">
    <location>
        <begin position="28"/>
        <end position="93"/>
    </location>
</feature>
<evidence type="ECO:0000256" key="5">
    <source>
        <dbReference type="ARBA" id="ARBA00023315"/>
    </source>
</evidence>
<gene>
    <name evidence="9" type="ORF">CSUI_008513</name>
</gene>
<keyword evidence="10" id="KW-1185">Reference proteome</keyword>
<evidence type="ECO:0000256" key="2">
    <source>
        <dbReference type="ARBA" id="ARBA00022516"/>
    </source>
</evidence>
<protein>
    <submittedName>
        <fullName evidence="9">Acyltransferase domain-containing protein</fullName>
    </submittedName>
</protein>
<dbReference type="OrthoDB" id="417078at2759"/>
<evidence type="ECO:0000256" key="7">
    <source>
        <dbReference type="SAM" id="Phobius"/>
    </source>
</evidence>
<keyword evidence="2" id="KW-0444">Lipid biosynthesis</keyword>
<dbReference type="RefSeq" id="XP_067919382.1">
    <property type="nucleotide sequence ID" value="XM_068068642.1"/>
</dbReference>
<dbReference type="Proteomes" id="UP000221165">
    <property type="component" value="Unassembled WGS sequence"/>
</dbReference>
<dbReference type="SMART" id="SM00563">
    <property type="entry name" value="PlsC"/>
    <property type="match status" value="1"/>
</dbReference>
<comment type="pathway">
    <text evidence="1">Lipid metabolism.</text>
</comment>
<proteinExistence type="predicted"/>
<evidence type="ECO:0000259" key="8">
    <source>
        <dbReference type="SMART" id="SM00563"/>
    </source>
</evidence>
<name>A0A2C6KMH7_9APIC</name>
<feature type="compositionally biased region" description="Polar residues" evidence="6">
    <location>
        <begin position="74"/>
        <end position="87"/>
    </location>
</feature>
<reference evidence="9 10" key="1">
    <citation type="journal article" date="2017" name="Int. J. Parasitol.">
        <title>The genome of the protozoan parasite Cystoisospora suis and a reverse vaccinology approach to identify vaccine candidates.</title>
        <authorList>
            <person name="Palmieri N."/>
            <person name="Shrestha A."/>
            <person name="Ruttkowski B."/>
            <person name="Beck T."/>
            <person name="Vogl C."/>
            <person name="Tomley F."/>
            <person name="Blake D.P."/>
            <person name="Joachim A."/>
        </authorList>
    </citation>
    <scope>NUCLEOTIDE SEQUENCE [LARGE SCALE GENOMIC DNA]</scope>
    <source>
        <strain evidence="9 10">Wien I</strain>
    </source>
</reference>
<evidence type="ECO:0000256" key="1">
    <source>
        <dbReference type="ARBA" id="ARBA00005189"/>
    </source>
</evidence>
<evidence type="ECO:0000256" key="6">
    <source>
        <dbReference type="SAM" id="MobiDB-lite"/>
    </source>
</evidence>
<feature type="compositionally biased region" description="Low complexity" evidence="6">
    <location>
        <begin position="404"/>
        <end position="429"/>
    </location>
</feature>
<feature type="transmembrane region" description="Helical" evidence="7">
    <location>
        <begin position="487"/>
        <end position="505"/>
    </location>
</feature>
<dbReference type="PANTHER" id="PTHR10434">
    <property type="entry name" value="1-ACYL-SN-GLYCEROL-3-PHOSPHATE ACYLTRANSFERASE"/>
    <property type="match status" value="1"/>
</dbReference>
<dbReference type="GO" id="GO:0006654">
    <property type="term" value="P:phosphatidic acid biosynthetic process"/>
    <property type="evidence" value="ECO:0007669"/>
    <property type="project" value="TreeGrafter"/>
</dbReference>
<evidence type="ECO:0000313" key="10">
    <source>
        <dbReference type="Proteomes" id="UP000221165"/>
    </source>
</evidence>
<dbReference type="AlphaFoldDB" id="A0A2C6KMH7"/>
<keyword evidence="7" id="KW-1133">Transmembrane helix</keyword>
<keyword evidence="7" id="KW-0472">Membrane</keyword>
<feature type="domain" description="Phospholipid/glycerol acyltransferase" evidence="8">
    <location>
        <begin position="589"/>
        <end position="745"/>
    </location>
</feature>
<comment type="caution">
    <text evidence="9">The sequence shown here is derived from an EMBL/GenBank/DDBJ whole genome shotgun (WGS) entry which is preliminary data.</text>
</comment>
<evidence type="ECO:0000256" key="3">
    <source>
        <dbReference type="ARBA" id="ARBA00022679"/>
    </source>
</evidence>
<accession>A0A2C6KMH7</accession>
<feature type="compositionally biased region" description="Basic and acidic residues" evidence="6">
    <location>
        <begin position="57"/>
        <end position="73"/>
    </location>
</feature>
<dbReference type="VEuPathDB" id="ToxoDB:CSUI_008513"/>
<dbReference type="InterPro" id="IPR002123">
    <property type="entry name" value="Plipid/glycerol_acylTrfase"/>
</dbReference>
<sequence>MTPSARDSPPSSLCLRCVSTSLPRHLGEGIASRDDQWSRRCEARRKEVEEEQQMKASRSEHVLSDRSIEEDSSRPASFSPRYTSLQKRGTPKMVRIQCGSEDCKLSKGTSPPTSVKSFPASIHIKASGSRLSPPPSLKPSPRPLISFRYTFFHKRSRGSLSSSSSSRSGKSSEGSIESFTRALSAAIAAMCLSREWISFLFLLCLGSLLLFFFISPATATSAETFRFAFHSRPPCWLSQLRNEFAIPLASLSHLRPRSFLTLDVRDPSKRSHAARRHPLRKMWGGASTAPRELQTLQRHLGFVAPFSCLGKAHDRGAFFGSSLSATAPSSILSISRKAGDSKQFSPASDSAVSFLRFSSPLSKQDSSCEVPPLFSTSSPLSLFTSSSSFPLSFSSYPASSGSSSASTTPGVHAPSAVSSHDLSSGDSSSCFGCRDTTGPSPSSNSRQPELSSQNASRKDVSASPHLQSHITVDASCRSRKRSILSPFAFWFLLSSICSGGVWWLALRAVQALSAGARLLPHFFRRMIVTKCRLLPAGSAATDDEEALKDWLQKTAWSINTAWGKSFLSIVRCFPEIEGLEHLPPVSENVVFVANHCSHLDVAFIAAAVSRHLRFLGKVELLSVPVVGLAMRLSGCPTVDRGSPMSRLALFRETLKLLKRSEERSAKRKKENADRRASAVGLHGEEHKLTMSSPPLNTEEEGVAFVAFPEGKRSLDGRLAPFDKGGIFRLAKQAGVRVVPISVLGTQLLLPADATLPSGKPAEGSLRVVIHPPITSVDKEDVSMNKTDKIS</sequence>
<dbReference type="SUPFAM" id="SSF69593">
    <property type="entry name" value="Glycerol-3-phosphate (1)-acyltransferase"/>
    <property type="match status" value="2"/>
</dbReference>
<evidence type="ECO:0000256" key="4">
    <source>
        <dbReference type="ARBA" id="ARBA00023098"/>
    </source>
</evidence>
<keyword evidence="5 9" id="KW-0012">Acyltransferase</keyword>
<feature type="region of interest" description="Disordered" evidence="6">
    <location>
        <begin position="404"/>
        <end position="464"/>
    </location>
</feature>
<feature type="transmembrane region" description="Helical" evidence="7">
    <location>
        <begin position="196"/>
        <end position="214"/>
    </location>
</feature>
<organism evidence="9 10">
    <name type="scientific">Cystoisospora suis</name>
    <dbReference type="NCBI Taxonomy" id="483139"/>
    <lineage>
        <taxon>Eukaryota</taxon>
        <taxon>Sar</taxon>
        <taxon>Alveolata</taxon>
        <taxon>Apicomplexa</taxon>
        <taxon>Conoidasida</taxon>
        <taxon>Coccidia</taxon>
        <taxon>Eucoccidiorida</taxon>
        <taxon>Eimeriorina</taxon>
        <taxon>Sarcocystidae</taxon>
        <taxon>Cystoisospora</taxon>
    </lineage>
</organism>
<feature type="compositionally biased region" description="Basic and acidic residues" evidence="6">
    <location>
        <begin position="28"/>
        <end position="48"/>
    </location>
</feature>
<keyword evidence="3 9" id="KW-0808">Transferase</keyword>
<dbReference type="EMBL" id="MIGC01004778">
    <property type="protein sequence ID" value="PHJ17664.1"/>
    <property type="molecule type" value="Genomic_DNA"/>
</dbReference>
<dbReference type="PANTHER" id="PTHR10434:SF64">
    <property type="entry name" value="1-ACYL-SN-GLYCEROL-3-PHOSPHATE ACYLTRANSFERASE-RELATED"/>
    <property type="match status" value="1"/>
</dbReference>
<feature type="compositionally biased region" description="Polar residues" evidence="6">
    <location>
        <begin position="437"/>
        <end position="455"/>
    </location>
</feature>
<evidence type="ECO:0000313" key="9">
    <source>
        <dbReference type="EMBL" id="PHJ17664.1"/>
    </source>
</evidence>
<dbReference type="GO" id="GO:0003841">
    <property type="term" value="F:1-acylglycerol-3-phosphate O-acyltransferase activity"/>
    <property type="evidence" value="ECO:0007669"/>
    <property type="project" value="TreeGrafter"/>
</dbReference>
<dbReference type="GeneID" id="94431853"/>
<keyword evidence="4" id="KW-0443">Lipid metabolism</keyword>